<dbReference type="Gene3D" id="1.20.1050.10">
    <property type="match status" value="1"/>
</dbReference>
<dbReference type="InterPro" id="IPR004045">
    <property type="entry name" value="Glutathione_S-Trfase_N"/>
</dbReference>
<dbReference type="RefSeq" id="WP_251260091.1">
    <property type="nucleotide sequence ID" value="NZ_JAMQGP010000001.1"/>
</dbReference>
<evidence type="ECO:0000259" key="1">
    <source>
        <dbReference type="PROSITE" id="PS50404"/>
    </source>
</evidence>
<gene>
    <name evidence="2" type="ORF">NAF29_03470</name>
</gene>
<sequence>MKLIGMLDSPFVRRVAISLQLLDIEFEHLPLSVFRDFDQFKAINPGVKAPTLICDDGQILMDSTLILEYAEAIRSSRRSLMPSSISEVKRALRVIGLAMVANEKSVQIYYEMHLRPEEKQHQPWVERVSAQLKDVYQLLENELNARPMSTDPHTLGQAGITTAVAWYFTQNQIPGFIDPADFPELASYSKQLEQLAEFKAASFHGDVCEGAQ</sequence>
<protein>
    <submittedName>
        <fullName evidence="2">Glutathione S-transferase</fullName>
    </submittedName>
</protein>
<name>A0AA41W4G0_9GAMM</name>
<evidence type="ECO:0000313" key="2">
    <source>
        <dbReference type="EMBL" id="MCM2678732.1"/>
    </source>
</evidence>
<dbReference type="Proteomes" id="UP001165393">
    <property type="component" value="Unassembled WGS sequence"/>
</dbReference>
<evidence type="ECO:0000313" key="3">
    <source>
        <dbReference type="Proteomes" id="UP001165393"/>
    </source>
</evidence>
<dbReference type="SUPFAM" id="SSF52833">
    <property type="entry name" value="Thioredoxin-like"/>
    <property type="match status" value="1"/>
</dbReference>
<dbReference type="InterPro" id="IPR036282">
    <property type="entry name" value="Glutathione-S-Trfase_C_sf"/>
</dbReference>
<dbReference type="PANTHER" id="PTHR42673">
    <property type="entry name" value="MALEYLACETOACETATE ISOMERASE"/>
    <property type="match status" value="1"/>
</dbReference>
<dbReference type="AlphaFoldDB" id="A0AA41W4G0"/>
<dbReference type="GO" id="GO:0016034">
    <property type="term" value="F:maleylacetoacetate isomerase activity"/>
    <property type="evidence" value="ECO:0007669"/>
    <property type="project" value="TreeGrafter"/>
</dbReference>
<accession>A0AA41W4G0</accession>
<dbReference type="Pfam" id="PF13417">
    <property type="entry name" value="GST_N_3"/>
    <property type="match status" value="1"/>
</dbReference>
<feature type="domain" description="GST N-terminal" evidence="1">
    <location>
        <begin position="1"/>
        <end position="78"/>
    </location>
</feature>
<dbReference type="PANTHER" id="PTHR42673:SF21">
    <property type="entry name" value="GLUTATHIONE S-TRANSFERASE YFCF"/>
    <property type="match status" value="1"/>
</dbReference>
<dbReference type="PROSITE" id="PS50404">
    <property type="entry name" value="GST_NTER"/>
    <property type="match status" value="1"/>
</dbReference>
<dbReference type="GO" id="GO:0006749">
    <property type="term" value="P:glutathione metabolic process"/>
    <property type="evidence" value="ECO:0007669"/>
    <property type="project" value="TreeGrafter"/>
</dbReference>
<keyword evidence="3" id="KW-1185">Reference proteome</keyword>
<dbReference type="CDD" id="cd03205">
    <property type="entry name" value="GST_C_6"/>
    <property type="match status" value="1"/>
</dbReference>
<dbReference type="EMBL" id="JAMQGP010000001">
    <property type="protein sequence ID" value="MCM2678732.1"/>
    <property type="molecule type" value="Genomic_DNA"/>
</dbReference>
<dbReference type="CDD" id="cd00570">
    <property type="entry name" value="GST_N_family"/>
    <property type="match status" value="1"/>
</dbReference>
<dbReference type="SUPFAM" id="SSF47616">
    <property type="entry name" value="GST C-terminal domain-like"/>
    <property type="match status" value="1"/>
</dbReference>
<dbReference type="Gene3D" id="3.40.30.10">
    <property type="entry name" value="Glutaredoxin"/>
    <property type="match status" value="1"/>
</dbReference>
<organism evidence="2 3">
    <name type="scientific">Echinimonas agarilytica</name>
    <dbReference type="NCBI Taxonomy" id="1215918"/>
    <lineage>
        <taxon>Bacteria</taxon>
        <taxon>Pseudomonadati</taxon>
        <taxon>Pseudomonadota</taxon>
        <taxon>Gammaproteobacteria</taxon>
        <taxon>Alteromonadales</taxon>
        <taxon>Echinimonadaceae</taxon>
        <taxon>Echinimonas</taxon>
    </lineage>
</organism>
<dbReference type="GO" id="GO:0006559">
    <property type="term" value="P:L-phenylalanine catabolic process"/>
    <property type="evidence" value="ECO:0007669"/>
    <property type="project" value="TreeGrafter"/>
</dbReference>
<dbReference type="GO" id="GO:0004364">
    <property type="term" value="F:glutathione transferase activity"/>
    <property type="evidence" value="ECO:0007669"/>
    <property type="project" value="TreeGrafter"/>
</dbReference>
<dbReference type="InterPro" id="IPR036249">
    <property type="entry name" value="Thioredoxin-like_sf"/>
</dbReference>
<reference evidence="2 3" key="1">
    <citation type="journal article" date="2013" name="Antonie Van Leeuwenhoek">
        <title>Echinimonas agarilytica gen. nov., sp. nov., a new gammaproteobacterium isolated from the sea urchin Strongylocentrotus intermedius.</title>
        <authorList>
            <person name="Nedashkovskaya O.I."/>
            <person name="Stenkova A.M."/>
            <person name="Zhukova N.V."/>
            <person name="Van Trappen S."/>
            <person name="Lee J.S."/>
            <person name="Kim S.B."/>
        </authorList>
    </citation>
    <scope>NUCLEOTIDE SEQUENCE [LARGE SCALE GENOMIC DNA]</scope>
    <source>
        <strain evidence="2 3">KMM 6351</strain>
    </source>
</reference>
<comment type="caution">
    <text evidence="2">The sequence shown here is derived from an EMBL/GenBank/DDBJ whole genome shotgun (WGS) entry which is preliminary data.</text>
</comment>
<proteinExistence type="predicted"/>